<evidence type="ECO:0000256" key="1">
    <source>
        <dbReference type="ARBA" id="ARBA00004236"/>
    </source>
</evidence>
<name>A0A0F5I9D4_BACTR</name>
<evidence type="ECO:0000256" key="11">
    <source>
        <dbReference type="ARBA" id="ARBA00022984"/>
    </source>
</evidence>
<dbReference type="SUPFAM" id="SSF56601">
    <property type="entry name" value="beta-lactamase/transpeptidase-like"/>
    <property type="match status" value="1"/>
</dbReference>
<evidence type="ECO:0000256" key="16">
    <source>
        <dbReference type="ARBA" id="ARBA00049902"/>
    </source>
</evidence>
<keyword evidence="10" id="KW-0133">Cell shape</keyword>
<dbReference type="InterPro" id="IPR036950">
    <property type="entry name" value="PBP_transglycosylase"/>
</dbReference>
<organism evidence="19 20">
    <name type="scientific">Bacillus thermotolerans</name>
    <name type="common">Quasibacillus thermotolerans</name>
    <dbReference type="NCBI Taxonomy" id="1221996"/>
    <lineage>
        <taxon>Bacteria</taxon>
        <taxon>Bacillati</taxon>
        <taxon>Bacillota</taxon>
        <taxon>Bacilli</taxon>
        <taxon>Bacillales</taxon>
        <taxon>Bacillaceae</taxon>
        <taxon>Bacillus</taxon>
    </lineage>
</organism>
<keyword evidence="8" id="KW-0808">Transferase</keyword>
<evidence type="ECO:0000313" key="20">
    <source>
        <dbReference type="Proteomes" id="UP000031563"/>
    </source>
</evidence>
<keyword evidence="14" id="KW-0961">Cell wall biogenesis/degradation</keyword>
<evidence type="ECO:0000256" key="12">
    <source>
        <dbReference type="ARBA" id="ARBA00023136"/>
    </source>
</evidence>
<dbReference type="Pfam" id="PF00912">
    <property type="entry name" value="Transgly"/>
    <property type="match status" value="1"/>
</dbReference>
<gene>
    <name evidence="19" type="ORF">QY95_00438</name>
</gene>
<dbReference type="GO" id="GO:0030288">
    <property type="term" value="C:outer membrane-bounded periplasmic space"/>
    <property type="evidence" value="ECO:0007669"/>
    <property type="project" value="TreeGrafter"/>
</dbReference>
<dbReference type="Proteomes" id="UP000031563">
    <property type="component" value="Unassembled WGS sequence"/>
</dbReference>
<keyword evidence="11" id="KW-0573">Peptidoglycan synthesis</keyword>
<dbReference type="InterPro" id="IPR001460">
    <property type="entry name" value="PCN-bd_Tpept"/>
</dbReference>
<feature type="domain" description="Penicillin-binding protein transpeptidase" evidence="17">
    <location>
        <begin position="345"/>
        <end position="587"/>
    </location>
</feature>
<keyword evidence="4" id="KW-1003">Cell membrane</keyword>
<dbReference type="RefSeq" id="WP_040037355.1">
    <property type="nucleotide sequence ID" value="NZ_JWIQ02000042.1"/>
</dbReference>
<evidence type="ECO:0000256" key="13">
    <source>
        <dbReference type="ARBA" id="ARBA00023268"/>
    </source>
</evidence>
<dbReference type="InterPro" id="IPR050396">
    <property type="entry name" value="Glycosyltr_51/Transpeptidase"/>
</dbReference>
<reference evidence="19" key="1">
    <citation type="submission" date="2015-02" db="EMBL/GenBank/DDBJ databases">
        <title>Genome Assembly of Bacillaceae bacterium MTCC 8252.</title>
        <authorList>
            <person name="Verma A."/>
            <person name="Khatri I."/>
            <person name="Mual P."/>
            <person name="Subramanian S."/>
            <person name="Krishnamurthi S."/>
        </authorList>
    </citation>
    <scope>NUCLEOTIDE SEQUENCE [LARGE SCALE GENOMIC DNA]</scope>
    <source>
        <strain evidence="19">MTCC 8252</strain>
    </source>
</reference>
<comment type="similarity">
    <text evidence="3">In the N-terminal section; belongs to the glycosyltransferase 51 family.</text>
</comment>
<evidence type="ECO:0000313" key="19">
    <source>
        <dbReference type="EMBL" id="KKB41930.1"/>
    </source>
</evidence>
<comment type="subcellular location">
    <subcellularLocation>
        <location evidence="1">Cell membrane</location>
    </subcellularLocation>
</comment>
<evidence type="ECO:0000256" key="15">
    <source>
        <dbReference type="ARBA" id="ARBA00034000"/>
    </source>
</evidence>
<evidence type="ECO:0000256" key="4">
    <source>
        <dbReference type="ARBA" id="ARBA00022475"/>
    </source>
</evidence>
<dbReference type="PANTHER" id="PTHR32282:SF11">
    <property type="entry name" value="PENICILLIN-BINDING PROTEIN 1B"/>
    <property type="match status" value="1"/>
</dbReference>
<evidence type="ECO:0000259" key="18">
    <source>
        <dbReference type="Pfam" id="PF00912"/>
    </source>
</evidence>
<dbReference type="SUPFAM" id="SSF53955">
    <property type="entry name" value="Lysozyme-like"/>
    <property type="match status" value="1"/>
</dbReference>
<keyword evidence="20" id="KW-1185">Reference proteome</keyword>
<comment type="caution">
    <text evidence="19">The sequence shown here is derived from an EMBL/GenBank/DDBJ whole genome shotgun (WGS) entry which is preliminary data.</text>
</comment>
<comment type="catalytic activity">
    <reaction evidence="16">
        <text>[GlcNAc-(1-&gt;4)-Mur2Ac(oyl-L-Ala-gamma-D-Glu-L-Lys-D-Ala-D-Ala)](n)-di-trans,octa-cis-undecaprenyl diphosphate + beta-D-GlcNAc-(1-&gt;4)-Mur2Ac(oyl-L-Ala-gamma-D-Glu-L-Lys-D-Ala-D-Ala)-di-trans,octa-cis-undecaprenyl diphosphate = [GlcNAc-(1-&gt;4)-Mur2Ac(oyl-L-Ala-gamma-D-Glu-L-Lys-D-Ala-D-Ala)](n+1)-di-trans,octa-cis-undecaprenyl diphosphate + di-trans,octa-cis-undecaprenyl diphosphate + H(+)</text>
        <dbReference type="Rhea" id="RHEA:23708"/>
        <dbReference type="Rhea" id="RHEA-COMP:9602"/>
        <dbReference type="Rhea" id="RHEA-COMP:9603"/>
        <dbReference type="ChEBI" id="CHEBI:15378"/>
        <dbReference type="ChEBI" id="CHEBI:58405"/>
        <dbReference type="ChEBI" id="CHEBI:60033"/>
        <dbReference type="ChEBI" id="CHEBI:78435"/>
        <dbReference type="EC" id="2.4.99.28"/>
    </reaction>
</comment>
<dbReference type="InterPro" id="IPR012338">
    <property type="entry name" value="Beta-lactam/transpept-like"/>
</dbReference>
<evidence type="ECO:0000256" key="2">
    <source>
        <dbReference type="ARBA" id="ARBA00007090"/>
    </source>
</evidence>
<dbReference type="GO" id="GO:0008360">
    <property type="term" value="P:regulation of cell shape"/>
    <property type="evidence" value="ECO:0007669"/>
    <property type="project" value="UniProtKB-KW"/>
</dbReference>
<dbReference type="GO" id="GO:0009252">
    <property type="term" value="P:peptidoglycan biosynthetic process"/>
    <property type="evidence" value="ECO:0007669"/>
    <property type="project" value="UniProtKB-KW"/>
</dbReference>
<dbReference type="GO" id="GO:0005886">
    <property type="term" value="C:plasma membrane"/>
    <property type="evidence" value="ECO:0007669"/>
    <property type="project" value="UniProtKB-SubCell"/>
</dbReference>
<dbReference type="STRING" id="1221996.QY95_00438"/>
<dbReference type="GO" id="GO:0071555">
    <property type="term" value="P:cell wall organization"/>
    <property type="evidence" value="ECO:0007669"/>
    <property type="project" value="UniProtKB-KW"/>
</dbReference>
<dbReference type="Pfam" id="PF00905">
    <property type="entry name" value="Transpeptidase"/>
    <property type="match status" value="1"/>
</dbReference>
<dbReference type="AlphaFoldDB" id="A0A0F5I9D4"/>
<accession>A0A0F5I9D4</accession>
<evidence type="ECO:0000256" key="6">
    <source>
        <dbReference type="ARBA" id="ARBA00022670"/>
    </source>
</evidence>
<evidence type="ECO:0000256" key="7">
    <source>
        <dbReference type="ARBA" id="ARBA00022676"/>
    </source>
</evidence>
<feature type="domain" description="Glycosyl transferase family 51" evidence="18">
    <location>
        <begin position="64"/>
        <end position="234"/>
    </location>
</feature>
<protein>
    <submittedName>
        <fullName evidence="19">Multimodular transpeptidase-transglycosylase</fullName>
    </submittedName>
</protein>
<dbReference type="GO" id="GO:0009002">
    <property type="term" value="F:serine-type D-Ala-D-Ala carboxypeptidase activity"/>
    <property type="evidence" value="ECO:0007669"/>
    <property type="project" value="UniProtKB-EC"/>
</dbReference>
<dbReference type="InterPro" id="IPR023346">
    <property type="entry name" value="Lysozyme-like_dom_sf"/>
</dbReference>
<evidence type="ECO:0000256" key="10">
    <source>
        <dbReference type="ARBA" id="ARBA00022960"/>
    </source>
</evidence>
<evidence type="ECO:0000259" key="17">
    <source>
        <dbReference type="Pfam" id="PF00905"/>
    </source>
</evidence>
<keyword evidence="6" id="KW-0645">Protease</keyword>
<dbReference type="PANTHER" id="PTHR32282">
    <property type="entry name" value="BINDING PROTEIN TRANSPEPTIDASE, PUTATIVE-RELATED"/>
    <property type="match status" value="1"/>
</dbReference>
<keyword evidence="7" id="KW-0328">Glycosyltransferase</keyword>
<proteinExistence type="inferred from homology"/>
<evidence type="ECO:0000256" key="14">
    <source>
        <dbReference type="ARBA" id="ARBA00023316"/>
    </source>
</evidence>
<evidence type="ECO:0000256" key="8">
    <source>
        <dbReference type="ARBA" id="ARBA00022679"/>
    </source>
</evidence>
<dbReference type="EMBL" id="JWIR02000017">
    <property type="protein sequence ID" value="KKB41930.1"/>
    <property type="molecule type" value="Genomic_DNA"/>
</dbReference>
<keyword evidence="9" id="KW-0378">Hydrolase</keyword>
<dbReference type="GO" id="GO:0006508">
    <property type="term" value="P:proteolysis"/>
    <property type="evidence" value="ECO:0007669"/>
    <property type="project" value="UniProtKB-KW"/>
</dbReference>
<dbReference type="FunFam" id="1.10.3810.10:FF:000001">
    <property type="entry name" value="Penicillin-binding protein 1A"/>
    <property type="match status" value="1"/>
</dbReference>
<dbReference type="Gene3D" id="1.10.3810.10">
    <property type="entry name" value="Biosynthetic peptidoglycan transglycosylase-like"/>
    <property type="match status" value="1"/>
</dbReference>
<evidence type="ECO:0000256" key="5">
    <source>
        <dbReference type="ARBA" id="ARBA00022645"/>
    </source>
</evidence>
<dbReference type="Gene3D" id="3.40.710.10">
    <property type="entry name" value="DD-peptidase/beta-lactamase superfamily"/>
    <property type="match status" value="1"/>
</dbReference>
<keyword evidence="5" id="KW-0121">Carboxypeptidase</keyword>
<dbReference type="GO" id="GO:0008658">
    <property type="term" value="F:penicillin binding"/>
    <property type="evidence" value="ECO:0007669"/>
    <property type="project" value="InterPro"/>
</dbReference>
<keyword evidence="12" id="KW-0472">Membrane</keyword>
<evidence type="ECO:0000256" key="3">
    <source>
        <dbReference type="ARBA" id="ARBA00007739"/>
    </source>
</evidence>
<dbReference type="InterPro" id="IPR001264">
    <property type="entry name" value="Glyco_trans_51"/>
</dbReference>
<evidence type="ECO:0000256" key="9">
    <source>
        <dbReference type="ARBA" id="ARBA00022801"/>
    </source>
</evidence>
<sequence length="618" mass="69397">MRTVFGYLLIVLLVPVTVLLFYIANAEAQKVQGFDEVMEEKVILDEVELPQASKLVDKNGETYLEIHQPYRVIVEGEKIPPFLKELFIQSEDKDFYEHAGINAAAIMRAMLVNAQADEIEQGASTITQQLARNLYLSHDRTVARKISETLYAYQLEKDLSKDEILNLYLNAIYFGHQVYGVGAASQYYFQKDVSELTKAQMAFIASIPNNPSLYDPLNRFDNTKNRQERLIDIMEREGFITAAEAEEIKKEPIKLQVRDRIDKHANYSTYVTDELKKLIAQTEGFNQQMQNATKEERTLIQHKLQDRVEEVRSSGIIIHTSLDPAMQQKTEQAVSGTLGNSSVQGSAAVIDNETRDIVALVGGKDFHKGEFNRSFQGFRSPGSTIKPLVDYGPYIEKTGAGVNSLVSANNYCAPGYCPDNYSHREYGMVTLKEAFAKSHNTSALRLFMQTGPKEALSYLEKFDFERLTESDMAADHYSASLGAFEHGMTTLEMAGAYTSFIDGTFTSPRAIQKVTNLKGEVLYEWKDEPERVWSDATTQKLRSLLTAVIQTGTGKEANPGTPYAGGKTGTSANVHDLWFVGLTNQYTAGVWVGKDNPDSISYLESYGPQKIIWRRIVR</sequence>
<keyword evidence="13" id="KW-0511">Multifunctional enzyme</keyword>
<dbReference type="OrthoDB" id="9766909at2"/>
<dbReference type="GO" id="GO:0008955">
    <property type="term" value="F:peptidoglycan glycosyltransferase activity"/>
    <property type="evidence" value="ECO:0007669"/>
    <property type="project" value="UniProtKB-EC"/>
</dbReference>
<comment type="catalytic activity">
    <reaction evidence="15">
        <text>Preferential cleavage: (Ac)2-L-Lys-D-Ala-|-D-Ala. Also transpeptidation of peptidyl-alanyl moieties that are N-acyl substituents of D-alanine.</text>
        <dbReference type="EC" id="3.4.16.4"/>
    </reaction>
</comment>
<comment type="similarity">
    <text evidence="2">In the C-terminal section; belongs to the transpeptidase family.</text>
</comment>